<comment type="caution">
    <text evidence="1">The sequence shown here is derived from an EMBL/GenBank/DDBJ whole genome shotgun (WGS) entry which is preliminary data.</text>
</comment>
<dbReference type="GeneID" id="78773907"/>
<reference evidence="1 2" key="1">
    <citation type="submission" date="2019-12" db="EMBL/GenBank/DDBJ databases">
        <title>Chromosome-level assembly of the Caenorhabditis remanei genome.</title>
        <authorList>
            <person name="Teterina A.A."/>
            <person name="Willis J.H."/>
            <person name="Phillips P.C."/>
        </authorList>
    </citation>
    <scope>NUCLEOTIDE SEQUENCE [LARGE SCALE GENOMIC DNA]</scope>
    <source>
        <strain evidence="1 2">PX506</strain>
        <tissue evidence="1">Whole organism</tissue>
    </source>
</reference>
<organism evidence="1 2">
    <name type="scientific">Caenorhabditis remanei</name>
    <name type="common">Caenorhabditis vulgaris</name>
    <dbReference type="NCBI Taxonomy" id="31234"/>
    <lineage>
        <taxon>Eukaryota</taxon>
        <taxon>Metazoa</taxon>
        <taxon>Ecdysozoa</taxon>
        <taxon>Nematoda</taxon>
        <taxon>Chromadorea</taxon>
        <taxon>Rhabditida</taxon>
        <taxon>Rhabditina</taxon>
        <taxon>Rhabditomorpha</taxon>
        <taxon>Rhabditoidea</taxon>
        <taxon>Rhabditidae</taxon>
        <taxon>Peloderinae</taxon>
        <taxon>Caenorhabditis</taxon>
    </lineage>
</organism>
<dbReference type="Proteomes" id="UP000483820">
    <property type="component" value="Chromosome II"/>
</dbReference>
<accession>A0A6A5H9Y2</accession>
<dbReference type="RefSeq" id="XP_053588912.1">
    <property type="nucleotide sequence ID" value="XM_053724718.1"/>
</dbReference>
<evidence type="ECO:0000313" key="1">
    <source>
        <dbReference type="EMBL" id="KAF1764558.1"/>
    </source>
</evidence>
<dbReference type="EMBL" id="WUAV01000002">
    <property type="protein sequence ID" value="KAF1764558.1"/>
    <property type="molecule type" value="Genomic_DNA"/>
</dbReference>
<dbReference type="CTD" id="78773907"/>
<name>A0A6A5H9Y2_CAERE</name>
<proteinExistence type="predicted"/>
<sequence length="119" mass="13153">MSGDQELQVLQNTQNVDELITAIEQLLVNESQMMKQECAEKIHNRYIGTYYHAPPTNRETVKKQAKRRNKRKRFSLLNIRQRAQISTVRLGGSIASLSGGCLGIATALGLQNSVAAAIG</sequence>
<dbReference type="KEGG" id="crq:GCK72_004507"/>
<dbReference type="AlphaFoldDB" id="A0A6A5H9Y2"/>
<gene>
    <name evidence="1" type="ORF">GCK72_004507</name>
</gene>
<protein>
    <submittedName>
        <fullName evidence="1">Uncharacterized protein</fullName>
    </submittedName>
</protein>
<evidence type="ECO:0000313" key="2">
    <source>
        <dbReference type="Proteomes" id="UP000483820"/>
    </source>
</evidence>